<evidence type="ECO:0000313" key="10">
    <source>
        <dbReference type="Ensembl" id="ENSCCRP00015058818.1"/>
    </source>
</evidence>
<protein>
    <submittedName>
        <fullName evidence="10">Folliculin interacting protein 1</fullName>
    </submittedName>
</protein>
<keyword evidence="5" id="KW-0472">Membrane</keyword>
<proteinExistence type="inferred from homology"/>
<dbReference type="Pfam" id="PF14636">
    <property type="entry name" value="FNIP_N"/>
    <property type="match status" value="1"/>
</dbReference>
<evidence type="ECO:0000256" key="6">
    <source>
        <dbReference type="ARBA" id="ARBA00023228"/>
    </source>
</evidence>
<accession>A0A8C1VZE1</accession>
<feature type="compositionally biased region" description="Basic and acidic residues" evidence="8">
    <location>
        <begin position="787"/>
        <end position="796"/>
    </location>
</feature>
<evidence type="ECO:0000313" key="11">
    <source>
        <dbReference type="Proteomes" id="UP000694700"/>
    </source>
</evidence>
<dbReference type="Pfam" id="PF14638">
    <property type="entry name" value="FNIP_C"/>
    <property type="match status" value="1"/>
</dbReference>
<dbReference type="InterPro" id="IPR028084">
    <property type="entry name" value="FNIP_N_dom"/>
</dbReference>
<sequence>MFVSVSVSWSSPELEPSQIRLIVYQDCERRGRNVLFDSDTRKRSLISSNNSINANMLGEMMFGSVAMSYKGSTLKIHQIRSPPQLMLSKVFTARTGGSSVYGSLNTLQDSLEFISQDSGALRPEQNTAGNGFLGSIGHSNPMDMPGRGLYDERDSGIARSASLSSLLITPFPSPGSSLTSSCASSYQRRWLRSQTTSLENGVFPRWCDCNTLVHTLGVARKKKIAIGVIFLLSPNEEENAKFQDFFFSHFPLFESHMNKLKSAIEQAMILSRRSADASQRALAYSRMVDGLNEFRTTICNLYIMPRVSEPVWLTMMSGPPEKNQLCGQFMRELALLMEQASKNQFLPALLTAVLTNHLAWVPTVMPNGQPPLKIFLEKHFSPSVDMLAKTHPYNPLWAQLGDLYGAIGSPVRLSRTVVVGQRQELVQRLLYVLTYFIRCSELLEMHLLESAVDEAIVMPGSLITTSLRPGEVEESDYVLVTVHKPSQDYLSPGAEDGDGYPSDDNSLRSSTYMDTEAQDECPYPAKPEADPVRDAPVCREAGSPRLETRLETVVKVGSNSPCERRASLEVQGDVRPEVESGGVPIRIFHPSDILLEKKPPDKSFDNADEPSAKVTFLIGDSMSPESDMESRQQKLEQEIKKHKKLLKDNQQKQCNVEWCPRTQGDCVDMFDEYFNDDNPVETRTIDDVNHTGMKGVGKDPPNLQGCQVRVHGQTCERLDKDGSKCDAGDGSAEQDKGIEMSLSVPSQGIVGEKKKAVPLNDWEIPRNESSDSALGDSESEDAGQELPRQDPDGEKLVENYSKPSIANFGRSLFGGYCPTYVPDFVLHGAPNDEKLRQNLVSDLAHAVQHPVLDEPIAEAVCIIADTDKWSVQVASSQRRPSDKLGQEVLVSNLVSNLLQSTYQLYRLNLSPNFCIMHLEDRLQELYFKSKMLAEYLKGQTRVHVKELGMVLGIESNDLPLLAAIASTHSPYVAQILL</sequence>
<dbReference type="Pfam" id="PF14637">
    <property type="entry name" value="FNIP_M"/>
    <property type="match status" value="1"/>
</dbReference>
<evidence type="ECO:0000256" key="5">
    <source>
        <dbReference type="ARBA" id="ARBA00023136"/>
    </source>
</evidence>
<dbReference type="AlphaFoldDB" id="A0A8C1VZE1"/>
<keyword evidence="6" id="KW-0458">Lysosome</keyword>
<evidence type="ECO:0000256" key="7">
    <source>
        <dbReference type="SAM" id="Coils"/>
    </source>
</evidence>
<evidence type="ECO:0000256" key="2">
    <source>
        <dbReference type="ARBA" id="ARBA00004656"/>
    </source>
</evidence>
<dbReference type="Proteomes" id="UP000694700">
    <property type="component" value="Unplaced"/>
</dbReference>
<feature type="compositionally biased region" description="Basic and acidic residues" evidence="8">
    <location>
        <begin position="718"/>
        <end position="738"/>
    </location>
</feature>
<comment type="subcellular location">
    <subcellularLocation>
        <location evidence="1">Cytoplasm</location>
    </subcellularLocation>
    <subcellularLocation>
        <location evidence="2">Lysosome membrane</location>
    </subcellularLocation>
</comment>
<reference evidence="10" key="1">
    <citation type="submission" date="2025-08" db="UniProtKB">
        <authorList>
            <consortium name="Ensembl"/>
        </authorList>
    </citation>
    <scope>IDENTIFICATION</scope>
</reference>
<keyword evidence="7" id="KW-0175">Coiled coil</keyword>
<dbReference type="InterPro" id="IPR028085">
    <property type="entry name" value="FNIP_mid_dom"/>
</dbReference>
<dbReference type="InterPro" id="IPR037545">
    <property type="entry name" value="DENN_FNIP1/2"/>
</dbReference>
<dbReference type="GO" id="GO:0005765">
    <property type="term" value="C:lysosomal membrane"/>
    <property type="evidence" value="ECO:0007669"/>
    <property type="project" value="UniProtKB-SubCell"/>
</dbReference>
<keyword evidence="4" id="KW-0963">Cytoplasm</keyword>
<feature type="compositionally biased region" description="Polar residues" evidence="8">
    <location>
        <begin position="503"/>
        <end position="513"/>
    </location>
</feature>
<feature type="region of interest" description="Disordered" evidence="8">
    <location>
        <begin position="718"/>
        <end position="796"/>
    </location>
</feature>
<dbReference type="GO" id="GO:0042030">
    <property type="term" value="F:ATPase inhibitor activity"/>
    <property type="evidence" value="ECO:0007669"/>
    <property type="project" value="TreeGrafter"/>
</dbReference>
<dbReference type="PANTHER" id="PTHR21634:SF12">
    <property type="entry name" value="FOLLICULIN-INTERACTING PROTEIN 1"/>
    <property type="match status" value="1"/>
</dbReference>
<dbReference type="GO" id="GO:0051087">
    <property type="term" value="F:protein-folding chaperone binding"/>
    <property type="evidence" value="ECO:0007669"/>
    <property type="project" value="TreeGrafter"/>
</dbReference>
<dbReference type="InterPro" id="IPR028086">
    <property type="entry name" value="FNIP_C_dom"/>
</dbReference>
<feature type="coiled-coil region" evidence="7">
    <location>
        <begin position="625"/>
        <end position="652"/>
    </location>
</feature>
<dbReference type="PROSITE" id="PS51836">
    <property type="entry name" value="DENN_FNIP12"/>
    <property type="match status" value="1"/>
</dbReference>
<dbReference type="InterPro" id="IPR026156">
    <property type="entry name" value="FNIP_fam"/>
</dbReference>
<evidence type="ECO:0000256" key="4">
    <source>
        <dbReference type="ARBA" id="ARBA00022490"/>
    </source>
</evidence>
<evidence type="ECO:0000256" key="3">
    <source>
        <dbReference type="ARBA" id="ARBA00007541"/>
    </source>
</evidence>
<comment type="similarity">
    <text evidence="3">Belongs to the FNIP family.</text>
</comment>
<name>A0A8C1VZE1_CYPCA</name>
<organism evidence="10 11">
    <name type="scientific">Cyprinus carpio</name>
    <name type="common">Common carp</name>
    <dbReference type="NCBI Taxonomy" id="7962"/>
    <lineage>
        <taxon>Eukaryota</taxon>
        <taxon>Metazoa</taxon>
        <taxon>Chordata</taxon>
        <taxon>Craniata</taxon>
        <taxon>Vertebrata</taxon>
        <taxon>Euteleostomi</taxon>
        <taxon>Actinopterygii</taxon>
        <taxon>Neopterygii</taxon>
        <taxon>Teleostei</taxon>
        <taxon>Ostariophysi</taxon>
        <taxon>Cypriniformes</taxon>
        <taxon>Cyprinidae</taxon>
        <taxon>Cyprininae</taxon>
        <taxon>Cyprinus</taxon>
    </lineage>
</organism>
<dbReference type="Ensembl" id="ENSCCRT00015060756.1">
    <property type="protein sequence ID" value="ENSCCRP00015058818.1"/>
    <property type="gene ID" value="ENSCCRG00015022947.1"/>
</dbReference>
<dbReference type="PANTHER" id="PTHR21634">
    <property type="entry name" value="RE13835P"/>
    <property type="match status" value="1"/>
</dbReference>
<evidence type="ECO:0000259" key="9">
    <source>
        <dbReference type="PROSITE" id="PS51836"/>
    </source>
</evidence>
<feature type="domain" description="UDENN FNIP1/2-type" evidence="9">
    <location>
        <begin position="14"/>
        <end position="968"/>
    </location>
</feature>
<feature type="region of interest" description="Disordered" evidence="8">
    <location>
        <begin position="488"/>
        <end position="535"/>
    </location>
</feature>
<evidence type="ECO:0000256" key="8">
    <source>
        <dbReference type="SAM" id="MobiDB-lite"/>
    </source>
</evidence>
<dbReference type="PRINTS" id="PR02073">
    <property type="entry name" value="FOLLICULNIP1"/>
</dbReference>
<evidence type="ECO:0000256" key="1">
    <source>
        <dbReference type="ARBA" id="ARBA00004496"/>
    </source>
</evidence>